<organism evidence="1 2">
    <name type="scientific">Streptomyces hoynatensis</name>
    <dbReference type="NCBI Taxonomy" id="1141874"/>
    <lineage>
        <taxon>Bacteria</taxon>
        <taxon>Bacillati</taxon>
        <taxon>Actinomycetota</taxon>
        <taxon>Actinomycetes</taxon>
        <taxon>Kitasatosporales</taxon>
        <taxon>Streptomycetaceae</taxon>
        <taxon>Streptomyces</taxon>
    </lineage>
</organism>
<dbReference type="Proteomes" id="UP000272474">
    <property type="component" value="Unassembled WGS sequence"/>
</dbReference>
<protein>
    <submittedName>
        <fullName evidence="1">DUF885 domain-containing protein</fullName>
    </submittedName>
</protein>
<evidence type="ECO:0000313" key="2">
    <source>
        <dbReference type="Proteomes" id="UP000272474"/>
    </source>
</evidence>
<dbReference type="RefSeq" id="WP_120684533.1">
    <property type="nucleotide sequence ID" value="NZ_RBAL01000024.1"/>
</dbReference>
<evidence type="ECO:0000313" key="1">
    <source>
        <dbReference type="EMBL" id="RKN37517.1"/>
    </source>
</evidence>
<dbReference type="EMBL" id="RBAL01000024">
    <property type="protein sequence ID" value="RKN37517.1"/>
    <property type="molecule type" value="Genomic_DNA"/>
</dbReference>
<sequence length="560" mass="60511">MRPETPRTLADAYVETLADLDPLVGTMLGIRPGSDELPDFSPDGLAAIAAAQRATLARLDALGDAAAEGVGSADAAVERRAARLLRERLGALLALDEAGENLRQVSNLFAPPQQLRSVFLQMPAATPDDWAVIGRRLGNVPAALASYRASLQEGARRGLTAAPRQAETMAGQLDALLEADWFRDFASGGPEAQRAELTAAAGRATEALAALRSYLREEYLPAAAGTPDAVGAERYRLGARRWTGSEVDTADAYAYGWAEFHRLEAEMRSVAGRILPGEPTAAVLAHLEREGEAIEGVEEIRAWLQDLMNEAIDALDGTHFDLAEPVRRVEARVAPPGSAAAPYYTRPSLDFSRPGMTWLPTQGATRFPVWHLVSTWYHEGVPGHHLQLAQWVHVKERLSRFQVSVGSVSATTEGWALYAERLMDELGFLSDPARRLGYLSGQMVRAVRVIIDIGMHLGLTIPANEEFHPGEVWTPRLAAEFFALHTGHDAAYTESEIVRYLGMPGQAISYKMGERAWVAGREAARAAAGAAFDPKSWHMAALSLGSLGLDDLTAELSTLG</sequence>
<gene>
    <name evidence="1" type="ORF">D7294_27650</name>
</gene>
<dbReference type="Pfam" id="PF05960">
    <property type="entry name" value="DUF885"/>
    <property type="match status" value="1"/>
</dbReference>
<reference evidence="1 2" key="1">
    <citation type="journal article" date="2014" name="Int. J. Syst. Evol. Microbiol.">
        <title>Streptomyces hoynatensis sp. nov., isolated from deep marine sediment.</title>
        <authorList>
            <person name="Veyisoglu A."/>
            <person name="Sahin N."/>
        </authorList>
    </citation>
    <scope>NUCLEOTIDE SEQUENCE [LARGE SCALE GENOMIC DNA]</scope>
    <source>
        <strain evidence="1 2">KCTC 29097</strain>
    </source>
</reference>
<dbReference type="OrthoDB" id="9760040at2"/>
<proteinExistence type="predicted"/>
<comment type="caution">
    <text evidence="1">The sequence shown here is derived from an EMBL/GenBank/DDBJ whole genome shotgun (WGS) entry which is preliminary data.</text>
</comment>
<keyword evidence="2" id="KW-1185">Reference proteome</keyword>
<name>A0A3A9YQC2_9ACTN</name>
<dbReference type="PANTHER" id="PTHR33361">
    <property type="entry name" value="GLR0591 PROTEIN"/>
    <property type="match status" value="1"/>
</dbReference>
<dbReference type="PANTHER" id="PTHR33361:SF2">
    <property type="entry name" value="DUF885 DOMAIN-CONTAINING PROTEIN"/>
    <property type="match status" value="1"/>
</dbReference>
<dbReference type="InterPro" id="IPR010281">
    <property type="entry name" value="DUF885"/>
</dbReference>
<accession>A0A3A9YQC2</accession>
<dbReference type="AlphaFoldDB" id="A0A3A9YQC2"/>